<protein>
    <submittedName>
        <fullName evidence="2">Uncharacterized protein</fullName>
    </submittedName>
</protein>
<organism evidence="2 3">
    <name type="scientific">Chryseobacterium indologenes</name>
    <name type="common">Flavobacterium indologenes</name>
    <dbReference type="NCBI Taxonomy" id="253"/>
    <lineage>
        <taxon>Bacteria</taxon>
        <taxon>Pseudomonadati</taxon>
        <taxon>Bacteroidota</taxon>
        <taxon>Flavobacteriia</taxon>
        <taxon>Flavobacteriales</taxon>
        <taxon>Weeksellaceae</taxon>
        <taxon>Chryseobacterium group</taxon>
        <taxon>Chryseobacterium</taxon>
    </lineage>
</organism>
<dbReference type="PATRIC" id="fig|253.9.peg.3659"/>
<reference evidence="3" key="2">
    <citation type="submission" date="2015-09" db="EMBL/GenBank/DDBJ databases">
        <title>Draft genome sequence of a multidrug-resistant Chryseobacterium indologenes isolate from Malaysia.</title>
        <authorList>
            <person name="Yu C.Y."/>
            <person name="Ang G.Y."/>
            <person name="Chan K.-G."/>
        </authorList>
    </citation>
    <scope>NUCLEOTIDE SEQUENCE [LARGE SCALE GENOMIC DNA]</scope>
    <source>
        <strain evidence="3">CI_885</strain>
    </source>
</reference>
<sequence>MLSCNPVGEKISEENLVDPQLVNTEDNLNMKKGDVLVVWGKLDASFVTNGMVPSFNLIYNLSLDGNTVSNAILPMFSGPEKRINSEYSVQEEKEEEGEDKQESSTDSTGIKGKLVKASWQFEQEITRIPIEKDGKYTFDYKIKAKDGDGESMFNKTSIILRKN</sequence>
<evidence type="ECO:0000256" key="1">
    <source>
        <dbReference type="SAM" id="MobiDB-lite"/>
    </source>
</evidence>
<gene>
    <name evidence="2" type="ORF">AOB46_09355</name>
</gene>
<proteinExistence type="predicted"/>
<comment type="caution">
    <text evidence="2">The sequence shown here is derived from an EMBL/GenBank/DDBJ whole genome shotgun (WGS) entry which is preliminary data.</text>
</comment>
<reference evidence="2 3" key="1">
    <citation type="journal article" date="2015" name="Genom Data">
        <title>Draft genome sequence of a multidrug-resistant Chryseobacterium indologenes isolate from Malaysia.</title>
        <authorList>
            <person name="Yu C.Y."/>
            <person name="Ang G.Y."/>
            <person name="Cheng H.J."/>
            <person name="Cheong Y.M."/>
            <person name="Yin W.F."/>
            <person name="Chan K.G."/>
        </authorList>
    </citation>
    <scope>NUCLEOTIDE SEQUENCE [LARGE SCALE GENOMIC DNA]</scope>
    <source>
        <strain evidence="2 3">CI_885</strain>
    </source>
</reference>
<feature type="region of interest" description="Disordered" evidence="1">
    <location>
        <begin position="86"/>
        <end position="109"/>
    </location>
</feature>
<accession>A0A0N0ZWY5</accession>
<evidence type="ECO:0000313" key="3">
    <source>
        <dbReference type="Proteomes" id="UP000037953"/>
    </source>
</evidence>
<dbReference type="AlphaFoldDB" id="A0A0N0ZWY5"/>
<dbReference type="EMBL" id="LJOD01000005">
    <property type="protein sequence ID" value="KPE51346.1"/>
    <property type="molecule type" value="Genomic_DNA"/>
</dbReference>
<dbReference type="Proteomes" id="UP000037953">
    <property type="component" value="Unassembled WGS sequence"/>
</dbReference>
<evidence type="ECO:0000313" key="2">
    <source>
        <dbReference type="EMBL" id="KPE51346.1"/>
    </source>
</evidence>
<name>A0A0N0ZWY5_CHRID</name>